<protein>
    <submittedName>
        <fullName evidence="1">HMG box-containing protein</fullName>
    </submittedName>
</protein>
<evidence type="ECO:0000313" key="2">
    <source>
        <dbReference type="Proteomes" id="UP000827976"/>
    </source>
</evidence>
<keyword evidence="2" id="KW-1185">Reference proteome</keyword>
<evidence type="ECO:0000313" key="1">
    <source>
        <dbReference type="EMBL" id="KAH7690144.1"/>
    </source>
</evidence>
<proteinExistence type="predicted"/>
<sequence>MMEEEKNESGGSEKVGEKEKEPAVNEVQHMVVHHGGGGGGGPPLIYPTPLATHEEIVKNHVVFMDALRSFHSSMATKFMIPVIGGKDLDLHQLYVQVTLRGGLEKVILGRKWREVIAVFNFPSTTTSASFVLRKYYLSLLHHFEQVYFFGAKGPLILPAEVLQTKSPSGKLERARPSSSETYMASSSRKRVFSEAEEKGDRFNFSVSGTIDGKFDYGYFVTVKMNSEILKGVLYHAPPSSSSPPAAPTAPSNKAVVVYSPQQAQRRQKRYRDPAHPKPNRSAYNFFFAQKHAQLKVEYPRREREFSKMIGESWNKLSDEERSVYQEISKKDKERYGNEMKEYRARQRIGVPGTARIDPNAGTSNADTNPNV</sequence>
<name>A0ACB7WPI1_DIOAL</name>
<dbReference type="EMBL" id="CM037012">
    <property type="protein sequence ID" value="KAH7690144.1"/>
    <property type="molecule type" value="Genomic_DNA"/>
</dbReference>
<comment type="caution">
    <text evidence="1">The sequence shown here is derived from an EMBL/GenBank/DDBJ whole genome shotgun (WGS) entry which is preliminary data.</text>
</comment>
<accession>A0ACB7WPI1</accession>
<dbReference type="Proteomes" id="UP000827976">
    <property type="component" value="Chromosome 2"/>
</dbReference>
<organism evidence="1 2">
    <name type="scientific">Dioscorea alata</name>
    <name type="common">Purple yam</name>
    <dbReference type="NCBI Taxonomy" id="55571"/>
    <lineage>
        <taxon>Eukaryota</taxon>
        <taxon>Viridiplantae</taxon>
        <taxon>Streptophyta</taxon>
        <taxon>Embryophyta</taxon>
        <taxon>Tracheophyta</taxon>
        <taxon>Spermatophyta</taxon>
        <taxon>Magnoliopsida</taxon>
        <taxon>Liliopsida</taxon>
        <taxon>Dioscoreales</taxon>
        <taxon>Dioscoreaceae</taxon>
        <taxon>Dioscorea</taxon>
    </lineage>
</organism>
<reference evidence="2" key="1">
    <citation type="journal article" date="2022" name="Nat. Commun.">
        <title>Chromosome evolution and the genetic basis of agronomically important traits in greater yam.</title>
        <authorList>
            <person name="Bredeson J.V."/>
            <person name="Lyons J.B."/>
            <person name="Oniyinde I.O."/>
            <person name="Okereke N.R."/>
            <person name="Kolade O."/>
            <person name="Nnabue I."/>
            <person name="Nwadili C.O."/>
            <person name="Hribova E."/>
            <person name="Parker M."/>
            <person name="Nwogha J."/>
            <person name="Shu S."/>
            <person name="Carlson J."/>
            <person name="Kariba R."/>
            <person name="Muthemba S."/>
            <person name="Knop K."/>
            <person name="Barton G.J."/>
            <person name="Sherwood A.V."/>
            <person name="Lopez-Montes A."/>
            <person name="Asiedu R."/>
            <person name="Jamnadass R."/>
            <person name="Muchugi A."/>
            <person name="Goodstein D."/>
            <person name="Egesi C.N."/>
            <person name="Featherston J."/>
            <person name="Asfaw A."/>
            <person name="Simpson G.G."/>
            <person name="Dolezel J."/>
            <person name="Hendre P.S."/>
            <person name="Van Deynze A."/>
            <person name="Kumar P.L."/>
            <person name="Obidiegwu J.E."/>
            <person name="Bhattacharjee R."/>
            <person name="Rokhsar D.S."/>
        </authorList>
    </citation>
    <scope>NUCLEOTIDE SEQUENCE [LARGE SCALE GENOMIC DNA]</scope>
    <source>
        <strain evidence="2">cv. TDa95/00328</strain>
    </source>
</reference>
<gene>
    <name evidence="1" type="ORF">IHE45_02G025700</name>
</gene>